<accession>A0A378IAF4</accession>
<dbReference type="GO" id="GO:0005737">
    <property type="term" value="C:cytoplasm"/>
    <property type="evidence" value="ECO:0007669"/>
    <property type="project" value="UniProtKB-SubCell"/>
</dbReference>
<dbReference type="UniPathway" id="UPA00031">
    <property type="reaction ID" value="UER00009"/>
</dbReference>
<evidence type="ECO:0000256" key="6">
    <source>
        <dbReference type="ARBA" id="ARBA00022605"/>
    </source>
</evidence>
<comment type="similarity">
    <text evidence="4 9 10">Belongs to the HisA/HisF family.</text>
</comment>
<comment type="catalytic activity">
    <reaction evidence="1 9">
        <text>1-(5-phospho-beta-D-ribosyl)-5-[(5-phospho-beta-D-ribosylamino)methylideneamino]imidazole-4-carboxamide = 5-[(5-phospho-1-deoxy-D-ribulos-1-ylimino)methylamino]-1-(5-phospho-beta-D-ribosyl)imidazole-4-carboxamide</text>
        <dbReference type="Rhea" id="RHEA:15469"/>
        <dbReference type="ChEBI" id="CHEBI:58435"/>
        <dbReference type="ChEBI" id="CHEBI:58525"/>
        <dbReference type="EC" id="5.3.1.16"/>
    </reaction>
</comment>
<dbReference type="InterPro" id="IPR013785">
    <property type="entry name" value="Aldolase_TIM"/>
</dbReference>
<name>A0A378IAF4_9GAMM</name>
<dbReference type="RefSeq" id="WP_115302994.1">
    <property type="nucleotide sequence ID" value="NZ_CAAAHO010000007.1"/>
</dbReference>
<dbReference type="AlphaFoldDB" id="A0A378IAF4"/>
<gene>
    <name evidence="9 11" type="primary">hisA</name>
    <name evidence="11" type="ORF">NCTC13315_01853</name>
</gene>
<dbReference type="Pfam" id="PF00977">
    <property type="entry name" value="His_biosynth"/>
    <property type="match status" value="1"/>
</dbReference>
<feature type="active site" description="Proton acceptor" evidence="9">
    <location>
        <position position="8"/>
    </location>
</feature>
<organism evidence="11 12">
    <name type="scientific">Legionella beliardensis</name>
    <dbReference type="NCBI Taxonomy" id="91822"/>
    <lineage>
        <taxon>Bacteria</taxon>
        <taxon>Pseudomonadati</taxon>
        <taxon>Pseudomonadota</taxon>
        <taxon>Gammaproteobacteria</taxon>
        <taxon>Legionellales</taxon>
        <taxon>Legionellaceae</taxon>
        <taxon>Legionella</taxon>
    </lineage>
</organism>
<dbReference type="GO" id="GO:0003949">
    <property type="term" value="F:1-(5-phosphoribosyl)-5-[(5-phosphoribosylamino)methylideneamino]imidazole-4-carboxamide isomerase activity"/>
    <property type="evidence" value="ECO:0007669"/>
    <property type="project" value="UniProtKB-UniRule"/>
</dbReference>
<proteinExistence type="inferred from homology"/>
<evidence type="ECO:0000256" key="4">
    <source>
        <dbReference type="ARBA" id="ARBA00009667"/>
    </source>
</evidence>
<dbReference type="SUPFAM" id="SSF51366">
    <property type="entry name" value="Ribulose-phoshate binding barrel"/>
    <property type="match status" value="1"/>
</dbReference>
<evidence type="ECO:0000256" key="9">
    <source>
        <dbReference type="HAMAP-Rule" id="MF_01014"/>
    </source>
</evidence>
<keyword evidence="6 9" id="KW-0028">Amino-acid biosynthesis</keyword>
<evidence type="ECO:0000256" key="7">
    <source>
        <dbReference type="ARBA" id="ARBA00023102"/>
    </source>
</evidence>
<sequence length="241" mass="26386">MKLIPAIDLQQGQCVRLRQGNFNQTTIYPYEPLDLAQRYATQGARHLHIVDLDGAKQGAIQQLPLIKSLQSAGCTLQVGGGIRDLTTAKACLDAGIEQLVLGSIAIDDVETTKEIIQVAGADRIVLALDVFVKDNIHKPAIHGWQTCTETNLWDIADHYQKLDIKNILCTDISCDGMMQGPNFNLYEQAIARFPSLGWQASGGIRDQGDLNALAKLGVRAAILGRMLYQNKSVLSFENVLC</sequence>
<comment type="subcellular location">
    <subcellularLocation>
        <location evidence="2 9">Cytoplasm</location>
    </subcellularLocation>
</comment>
<keyword evidence="7 9" id="KW-0368">Histidine biosynthesis</keyword>
<dbReference type="Gene3D" id="3.20.20.70">
    <property type="entry name" value="Aldolase class I"/>
    <property type="match status" value="1"/>
</dbReference>
<dbReference type="EMBL" id="UGNV01000001">
    <property type="protein sequence ID" value="STX29314.1"/>
    <property type="molecule type" value="Genomic_DNA"/>
</dbReference>
<dbReference type="EC" id="5.3.1.16" evidence="9"/>
<keyword evidence="12" id="KW-1185">Reference proteome</keyword>
<protein>
    <recommendedName>
        <fullName evidence="9">1-(5-phosphoribosyl)-5-[(5-phosphoribosylamino)methylideneamino] imidazole-4-carboxamide isomerase</fullName>
        <ecNumber evidence="9">5.3.1.16</ecNumber>
    </recommendedName>
    <alternativeName>
        <fullName evidence="9">Phosphoribosylformimino-5-aminoimidazole carboxamide ribotide isomerase</fullName>
    </alternativeName>
</protein>
<evidence type="ECO:0000256" key="3">
    <source>
        <dbReference type="ARBA" id="ARBA00005133"/>
    </source>
</evidence>
<evidence type="ECO:0000313" key="12">
    <source>
        <dbReference type="Proteomes" id="UP000254968"/>
    </source>
</evidence>
<dbReference type="PANTHER" id="PTHR43090">
    <property type="entry name" value="1-(5-PHOSPHORIBOSYL)-5-[(5-PHOSPHORIBOSYLAMINO)METHYLIDENEAMINO] IMIDAZOLE-4-CARBOXAMIDE ISOMERASE"/>
    <property type="match status" value="1"/>
</dbReference>
<dbReference type="InterPro" id="IPR044524">
    <property type="entry name" value="Isoase_HisA-like"/>
</dbReference>
<dbReference type="PANTHER" id="PTHR43090:SF2">
    <property type="entry name" value="1-(5-PHOSPHORIBOSYL)-5-[(5-PHOSPHORIBOSYLAMINO)METHYLIDENEAMINO] IMIDAZOLE-4-CARBOXAMIDE ISOMERASE"/>
    <property type="match status" value="1"/>
</dbReference>
<dbReference type="GO" id="GO:0000162">
    <property type="term" value="P:L-tryptophan biosynthetic process"/>
    <property type="evidence" value="ECO:0007669"/>
    <property type="project" value="TreeGrafter"/>
</dbReference>
<dbReference type="GO" id="GO:0000105">
    <property type="term" value="P:L-histidine biosynthetic process"/>
    <property type="evidence" value="ECO:0007669"/>
    <property type="project" value="UniProtKB-UniRule"/>
</dbReference>
<evidence type="ECO:0000256" key="2">
    <source>
        <dbReference type="ARBA" id="ARBA00004496"/>
    </source>
</evidence>
<keyword evidence="8 9" id="KW-0413">Isomerase</keyword>
<comment type="pathway">
    <text evidence="3 9">Amino-acid biosynthesis; L-histidine biosynthesis; L-histidine from 5-phospho-alpha-D-ribose 1-diphosphate: step 4/9.</text>
</comment>
<dbReference type="InterPro" id="IPR011060">
    <property type="entry name" value="RibuloseP-bd_barrel"/>
</dbReference>
<dbReference type="Proteomes" id="UP000254968">
    <property type="component" value="Unassembled WGS sequence"/>
</dbReference>
<evidence type="ECO:0000313" key="11">
    <source>
        <dbReference type="EMBL" id="STX29314.1"/>
    </source>
</evidence>
<evidence type="ECO:0000256" key="10">
    <source>
        <dbReference type="RuleBase" id="RU003657"/>
    </source>
</evidence>
<reference evidence="11 12" key="1">
    <citation type="submission" date="2018-06" db="EMBL/GenBank/DDBJ databases">
        <authorList>
            <consortium name="Pathogen Informatics"/>
            <person name="Doyle S."/>
        </authorList>
    </citation>
    <scope>NUCLEOTIDE SEQUENCE [LARGE SCALE GENOMIC DNA]</scope>
    <source>
        <strain evidence="11 12">NCTC13315</strain>
    </source>
</reference>
<evidence type="ECO:0000256" key="8">
    <source>
        <dbReference type="ARBA" id="ARBA00023235"/>
    </source>
</evidence>
<dbReference type="HAMAP" id="MF_01014">
    <property type="entry name" value="HisA"/>
    <property type="match status" value="1"/>
</dbReference>
<dbReference type="InterPro" id="IPR006062">
    <property type="entry name" value="His_biosynth"/>
</dbReference>
<evidence type="ECO:0000256" key="5">
    <source>
        <dbReference type="ARBA" id="ARBA00022490"/>
    </source>
</evidence>
<feature type="active site" description="Proton donor" evidence="9">
    <location>
        <position position="129"/>
    </location>
</feature>
<dbReference type="CDD" id="cd04732">
    <property type="entry name" value="HisA"/>
    <property type="match status" value="1"/>
</dbReference>
<dbReference type="FunFam" id="3.20.20.70:FF:000009">
    <property type="entry name" value="1-(5-phosphoribosyl)-5-[(5-phosphoribosylamino)methylideneamino] imidazole-4-carboxamide isomerase"/>
    <property type="match status" value="1"/>
</dbReference>
<keyword evidence="5 9" id="KW-0963">Cytoplasm</keyword>
<evidence type="ECO:0000256" key="1">
    <source>
        <dbReference type="ARBA" id="ARBA00000901"/>
    </source>
</evidence>
<dbReference type="InterPro" id="IPR023016">
    <property type="entry name" value="HisA/PriA"/>
</dbReference>
<dbReference type="OrthoDB" id="9807749at2"/>